<keyword evidence="2" id="KW-0378">Hydrolase</keyword>
<protein>
    <submittedName>
        <fullName evidence="4">Ribonuclease</fullName>
    </submittedName>
</protein>
<feature type="chain" id="PRO_5047314438" evidence="3">
    <location>
        <begin position="31"/>
        <end position="131"/>
    </location>
</feature>
<accession>A0ABZ1W4T6</accession>
<evidence type="ECO:0000256" key="1">
    <source>
        <dbReference type="ARBA" id="ARBA00022722"/>
    </source>
</evidence>
<evidence type="ECO:0000313" key="4">
    <source>
        <dbReference type="EMBL" id="WUS55854.1"/>
    </source>
</evidence>
<dbReference type="EMBL" id="CP108482">
    <property type="protein sequence ID" value="WUS55854.1"/>
    <property type="molecule type" value="Genomic_DNA"/>
</dbReference>
<dbReference type="Gene3D" id="3.10.450.30">
    <property type="entry name" value="Microbial ribonucleases"/>
    <property type="match status" value="1"/>
</dbReference>
<proteinExistence type="predicted"/>
<feature type="signal peptide" evidence="3">
    <location>
        <begin position="1"/>
        <end position="30"/>
    </location>
</feature>
<evidence type="ECO:0000256" key="2">
    <source>
        <dbReference type="ARBA" id="ARBA00022801"/>
    </source>
</evidence>
<dbReference type="InterPro" id="IPR000026">
    <property type="entry name" value="N1-like"/>
</dbReference>
<gene>
    <name evidence="4" type="ORF">OG469_10175</name>
</gene>
<evidence type="ECO:0000313" key="5">
    <source>
        <dbReference type="Proteomes" id="UP001432014"/>
    </source>
</evidence>
<dbReference type="Proteomes" id="UP001432014">
    <property type="component" value="Chromosome"/>
</dbReference>
<organism evidence="4 5">
    <name type="scientific">Kitasatospora herbaricolor</name>
    <dbReference type="NCBI Taxonomy" id="68217"/>
    <lineage>
        <taxon>Bacteria</taxon>
        <taxon>Bacillati</taxon>
        <taxon>Actinomycetota</taxon>
        <taxon>Actinomycetes</taxon>
        <taxon>Kitasatosporales</taxon>
        <taxon>Streptomycetaceae</taxon>
        <taxon>Kitasatospora</taxon>
    </lineage>
</organism>
<keyword evidence="5" id="KW-1185">Reference proteome</keyword>
<dbReference type="CDD" id="cd00607">
    <property type="entry name" value="RNase_Sa"/>
    <property type="match status" value="1"/>
</dbReference>
<evidence type="ECO:0000256" key="3">
    <source>
        <dbReference type="SAM" id="SignalP"/>
    </source>
</evidence>
<keyword evidence="1" id="KW-0540">Nuclease</keyword>
<dbReference type="Pfam" id="PF00545">
    <property type="entry name" value="Ribonuclease"/>
    <property type="match status" value="1"/>
</dbReference>
<dbReference type="RefSeq" id="WP_191287930.1">
    <property type="nucleotide sequence ID" value="NZ_CP108460.1"/>
</dbReference>
<dbReference type="InterPro" id="IPR016191">
    <property type="entry name" value="Ribonuclease/ribotoxin"/>
</dbReference>
<sequence>MRNTLRALKTRAASVAAVGLLTLAPTAVFAADAHATVSGTVCLTALPSQARDTLNLIATNGPFPYSQDGIVFQNREGVLPSQSTGYYHEYTVKTPGSSTRGARRMVTGKVYHEDYYTADHYATFRKVNFGC</sequence>
<keyword evidence="3" id="KW-0732">Signal</keyword>
<reference evidence="4 5" key="1">
    <citation type="submission" date="2022-10" db="EMBL/GenBank/DDBJ databases">
        <title>The complete genomes of actinobacterial strains from the NBC collection.</title>
        <authorList>
            <person name="Joergensen T.S."/>
            <person name="Alvarez Arevalo M."/>
            <person name="Sterndorff E.B."/>
            <person name="Faurdal D."/>
            <person name="Vuksanovic O."/>
            <person name="Mourched A.-S."/>
            <person name="Charusanti P."/>
            <person name="Shaw S."/>
            <person name="Blin K."/>
            <person name="Weber T."/>
        </authorList>
    </citation>
    <scope>NUCLEOTIDE SEQUENCE [LARGE SCALE GENOMIC DNA]</scope>
    <source>
        <strain evidence="4 5">NBC_01247</strain>
    </source>
</reference>
<dbReference type="SUPFAM" id="SSF53933">
    <property type="entry name" value="Microbial ribonucleases"/>
    <property type="match status" value="1"/>
</dbReference>
<name>A0ABZ1W4T6_9ACTN</name>